<comment type="catalytic activity">
    <reaction evidence="10">
        <text>L-seryl-[protein] + ATP = O-phospho-L-seryl-[protein] + ADP + H(+)</text>
        <dbReference type="Rhea" id="RHEA:17989"/>
        <dbReference type="Rhea" id="RHEA-COMP:9863"/>
        <dbReference type="Rhea" id="RHEA-COMP:11604"/>
        <dbReference type="ChEBI" id="CHEBI:15378"/>
        <dbReference type="ChEBI" id="CHEBI:29999"/>
        <dbReference type="ChEBI" id="CHEBI:30616"/>
        <dbReference type="ChEBI" id="CHEBI:83421"/>
        <dbReference type="ChEBI" id="CHEBI:456216"/>
        <dbReference type="EC" id="2.7.11.1"/>
    </reaction>
</comment>
<keyword evidence="3" id="KW-0723">Serine/threonine-protein kinase</keyword>
<accession>A0AAV6I9S9</accession>
<dbReference type="GO" id="GO:0022857">
    <property type="term" value="F:transmembrane transporter activity"/>
    <property type="evidence" value="ECO:0007669"/>
    <property type="project" value="InterPro"/>
</dbReference>
<evidence type="ECO:0000256" key="7">
    <source>
        <dbReference type="ARBA" id="ARBA00023136"/>
    </source>
</evidence>
<evidence type="ECO:0000256" key="4">
    <source>
        <dbReference type="ARBA" id="ARBA00022692"/>
    </source>
</evidence>
<dbReference type="AlphaFoldDB" id="A0AAV6I9S9"/>
<organism evidence="13 14">
    <name type="scientific">Rhododendron griersonianum</name>
    <dbReference type="NCBI Taxonomy" id="479676"/>
    <lineage>
        <taxon>Eukaryota</taxon>
        <taxon>Viridiplantae</taxon>
        <taxon>Streptophyta</taxon>
        <taxon>Embryophyta</taxon>
        <taxon>Tracheophyta</taxon>
        <taxon>Spermatophyta</taxon>
        <taxon>Magnoliopsida</taxon>
        <taxon>eudicotyledons</taxon>
        <taxon>Gunneridae</taxon>
        <taxon>Pentapetalae</taxon>
        <taxon>asterids</taxon>
        <taxon>Ericales</taxon>
        <taxon>Ericaceae</taxon>
        <taxon>Ericoideae</taxon>
        <taxon>Rhodoreae</taxon>
        <taxon>Rhododendron</taxon>
    </lineage>
</organism>
<keyword evidence="5" id="KW-0808">Transferase</keyword>
<dbReference type="PANTHER" id="PTHR13902">
    <property type="entry name" value="SERINE/THREONINE-PROTEIN KINASE WNK WITH NO LYSINE -RELATED"/>
    <property type="match status" value="1"/>
</dbReference>
<sequence length="298" mass="33394">MLLAAIVEHYRKRKAIESGYHDTPSGVVHMSAMSLVPQHLLSGIAEARNMIASNEFFYSELPKSMLSIAMSLSRLGLAVGSLLASLILSTVADITKRGGKGSWISNNINRSHYESYYWLLAVLSSVNLLYFLLCSWAYGPCADQGFSMLKDEGKDLKEEELPTVGNVDSTWVLLFFSCELIQGLDPSEQDKRTIVVVGPSGRVGRNLRDYGKKHCHVSMKALRKWSRQTLKGLDYLHTHDPCIIYRDLNCNNIFINRNVGKVKIGVLGLTAIVDETHHAHSLLGRPEYMAPELYEEDY</sequence>
<evidence type="ECO:0000256" key="1">
    <source>
        <dbReference type="ARBA" id="ARBA00004141"/>
    </source>
</evidence>
<protein>
    <recommendedName>
        <fullName evidence="2">non-specific serine/threonine protein kinase</fullName>
        <ecNumber evidence="2">2.7.11.1</ecNumber>
    </recommendedName>
</protein>
<evidence type="ECO:0000256" key="6">
    <source>
        <dbReference type="ARBA" id="ARBA00022989"/>
    </source>
</evidence>
<evidence type="ECO:0000256" key="3">
    <source>
        <dbReference type="ARBA" id="ARBA00022527"/>
    </source>
</evidence>
<evidence type="ECO:0000259" key="12">
    <source>
        <dbReference type="PROSITE" id="PS50011"/>
    </source>
</evidence>
<dbReference type="Proteomes" id="UP000823749">
    <property type="component" value="Chromosome 12"/>
</dbReference>
<evidence type="ECO:0000256" key="2">
    <source>
        <dbReference type="ARBA" id="ARBA00012513"/>
    </source>
</evidence>
<evidence type="ECO:0000313" key="14">
    <source>
        <dbReference type="Proteomes" id="UP000823749"/>
    </source>
</evidence>
<evidence type="ECO:0000256" key="9">
    <source>
        <dbReference type="ARBA" id="ARBA00047899"/>
    </source>
</evidence>
<dbReference type="Pfam" id="PF00069">
    <property type="entry name" value="Pkinase"/>
    <property type="match status" value="1"/>
</dbReference>
<dbReference type="EMBL" id="JACTNZ010000012">
    <property type="protein sequence ID" value="KAG5523444.1"/>
    <property type="molecule type" value="Genomic_DNA"/>
</dbReference>
<keyword evidence="7 11" id="KW-0472">Membrane</keyword>
<keyword evidence="5" id="KW-0418">Kinase</keyword>
<dbReference type="InterPro" id="IPR036259">
    <property type="entry name" value="MFS_trans_sf"/>
</dbReference>
<dbReference type="EC" id="2.7.11.1" evidence="2"/>
<proteinExistence type="inferred from homology"/>
<evidence type="ECO:0000256" key="11">
    <source>
        <dbReference type="SAM" id="Phobius"/>
    </source>
</evidence>
<gene>
    <name evidence="13" type="ORF">RHGRI_035305</name>
</gene>
<dbReference type="PROSITE" id="PS50011">
    <property type="entry name" value="PROTEIN_KINASE_DOM"/>
    <property type="match status" value="1"/>
</dbReference>
<reference evidence="13" key="1">
    <citation type="submission" date="2020-08" db="EMBL/GenBank/DDBJ databases">
        <title>Plant Genome Project.</title>
        <authorList>
            <person name="Zhang R.-G."/>
        </authorList>
    </citation>
    <scope>NUCLEOTIDE SEQUENCE</scope>
    <source>
        <strain evidence="13">WSP0</strain>
        <tissue evidence="13">Leaf</tissue>
    </source>
</reference>
<comment type="catalytic activity">
    <reaction evidence="9">
        <text>L-threonyl-[protein] + ATP = O-phospho-L-threonyl-[protein] + ADP + H(+)</text>
        <dbReference type="Rhea" id="RHEA:46608"/>
        <dbReference type="Rhea" id="RHEA-COMP:11060"/>
        <dbReference type="Rhea" id="RHEA-COMP:11605"/>
        <dbReference type="ChEBI" id="CHEBI:15378"/>
        <dbReference type="ChEBI" id="CHEBI:30013"/>
        <dbReference type="ChEBI" id="CHEBI:30616"/>
        <dbReference type="ChEBI" id="CHEBI:61977"/>
        <dbReference type="ChEBI" id="CHEBI:456216"/>
        <dbReference type="EC" id="2.7.11.1"/>
    </reaction>
</comment>
<dbReference type="InterPro" id="IPR000109">
    <property type="entry name" value="POT_fam"/>
</dbReference>
<dbReference type="InterPro" id="IPR050588">
    <property type="entry name" value="WNK_Ser-Thr_kinase"/>
</dbReference>
<dbReference type="SUPFAM" id="SSF56112">
    <property type="entry name" value="Protein kinase-like (PK-like)"/>
    <property type="match status" value="1"/>
</dbReference>
<evidence type="ECO:0000313" key="13">
    <source>
        <dbReference type="EMBL" id="KAG5523444.1"/>
    </source>
</evidence>
<evidence type="ECO:0000256" key="8">
    <source>
        <dbReference type="ARBA" id="ARBA00044504"/>
    </source>
</evidence>
<name>A0AAV6I9S9_9ERIC</name>
<dbReference type="InterPro" id="IPR000719">
    <property type="entry name" value="Prot_kinase_dom"/>
</dbReference>
<dbReference type="Gene3D" id="1.10.510.10">
    <property type="entry name" value="Transferase(Phosphotransferase) domain 1"/>
    <property type="match status" value="1"/>
</dbReference>
<evidence type="ECO:0000256" key="5">
    <source>
        <dbReference type="ARBA" id="ARBA00022777"/>
    </source>
</evidence>
<feature type="transmembrane region" description="Helical" evidence="11">
    <location>
        <begin position="116"/>
        <end position="138"/>
    </location>
</feature>
<feature type="domain" description="Protein kinase" evidence="12">
    <location>
        <begin position="92"/>
        <end position="298"/>
    </location>
</feature>
<dbReference type="GO" id="GO:0016020">
    <property type="term" value="C:membrane"/>
    <property type="evidence" value="ECO:0007669"/>
    <property type="project" value="UniProtKB-SubCell"/>
</dbReference>
<keyword evidence="14" id="KW-1185">Reference proteome</keyword>
<feature type="transmembrane region" description="Helical" evidence="11">
    <location>
        <begin position="75"/>
        <end position="95"/>
    </location>
</feature>
<dbReference type="InterPro" id="IPR011009">
    <property type="entry name" value="Kinase-like_dom_sf"/>
</dbReference>
<comment type="similarity">
    <text evidence="8">Belongs to the major facilitator superfamily. Phosphate:H(+) symporter (TC 2.A.1.9) family.</text>
</comment>
<dbReference type="GO" id="GO:0004674">
    <property type="term" value="F:protein serine/threonine kinase activity"/>
    <property type="evidence" value="ECO:0007669"/>
    <property type="project" value="UniProtKB-KW"/>
</dbReference>
<keyword evidence="6 11" id="KW-1133">Transmembrane helix</keyword>
<dbReference type="GO" id="GO:0005524">
    <property type="term" value="F:ATP binding"/>
    <property type="evidence" value="ECO:0007669"/>
    <property type="project" value="InterPro"/>
</dbReference>
<keyword evidence="4 11" id="KW-0812">Transmembrane</keyword>
<dbReference type="Gene3D" id="1.20.1250.20">
    <property type="entry name" value="MFS general substrate transporter like domains"/>
    <property type="match status" value="1"/>
</dbReference>
<comment type="caution">
    <text evidence="13">The sequence shown here is derived from an EMBL/GenBank/DDBJ whole genome shotgun (WGS) entry which is preliminary data.</text>
</comment>
<evidence type="ECO:0000256" key="10">
    <source>
        <dbReference type="ARBA" id="ARBA00048679"/>
    </source>
</evidence>
<comment type="subcellular location">
    <subcellularLocation>
        <location evidence="1">Membrane</location>
        <topology evidence="1">Multi-pass membrane protein</topology>
    </subcellularLocation>
</comment>
<dbReference type="Pfam" id="PF00854">
    <property type="entry name" value="PTR2"/>
    <property type="match status" value="1"/>
</dbReference>